<evidence type="ECO:0000313" key="2">
    <source>
        <dbReference type="EMBL" id="SIS70247.1"/>
    </source>
</evidence>
<dbReference type="GO" id="GO:0016787">
    <property type="term" value="F:hydrolase activity"/>
    <property type="evidence" value="ECO:0007669"/>
    <property type="project" value="UniProtKB-KW"/>
</dbReference>
<feature type="region of interest" description="Disordered" evidence="1">
    <location>
        <begin position="1"/>
        <end position="29"/>
    </location>
</feature>
<gene>
    <name evidence="2" type="ORF">SAMN05421795_102699</name>
</gene>
<dbReference type="InterPro" id="IPR052209">
    <property type="entry name" value="CbiZ"/>
</dbReference>
<keyword evidence="3" id="KW-1185">Reference proteome</keyword>
<dbReference type="EMBL" id="FTOM01000002">
    <property type="protein sequence ID" value="SIS70247.1"/>
    <property type="molecule type" value="Genomic_DNA"/>
</dbReference>
<dbReference type="PANTHER" id="PTHR35336">
    <property type="entry name" value="ADENOSYLCOBINAMIDE AMIDOHYDROLASE"/>
    <property type="match status" value="1"/>
</dbReference>
<feature type="compositionally biased region" description="Low complexity" evidence="1">
    <location>
        <begin position="1"/>
        <end position="16"/>
    </location>
</feature>
<dbReference type="Proteomes" id="UP000186098">
    <property type="component" value="Unassembled WGS sequence"/>
</dbReference>
<keyword evidence="2" id="KW-0378">Hydrolase</keyword>
<evidence type="ECO:0000256" key="1">
    <source>
        <dbReference type="SAM" id="MobiDB-lite"/>
    </source>
</evidence>
<dbReference type="InterPro" id="IPR002808">
    <property type="entry name" value="AdoCbi_amidolase"/>
</dbReference>
<dbReference type="Pfam" id="PF01955">
    <property type="entry name" value="CbiZ"/>
    <property type="match status" value="1"/>
</dbReference>
<evidence type="ECO:0000313" key="3">
    <source>
        <dbReference type="Proteomes" id="UP000186098"/>
    </source>
</evidence>
<proteinExistence type="predicted"/>
<organism evidence="2 3">
    <name type="scientific">Phaeovulum vinaykumarii</name>
    <dbReference type="NCBI Taxonomy" id="407234"/>
    <lineage>
        <taxon>Bacteria</taxon>
        <taxon>Pseudomonadati</taxon>
        <taxon>Pseudomonadota</taxon>
        <taxon>Alphaproteobacteria</taxon>
        <taxon>Rhodobacterales</taxon>
        <taxon>Paracoccaceae</taxon>
        <taxon>Phaeovulum</taxon>
    </lineage>
</organism>
<dbReference type="STRING" id="407234.SAMN05421795_102699"/>
<dbReference type="AlphaFoldDB" id="A0A1N7L8W6"/>
<dbReference type="PANTHER" id="PTHR35336:SF5">
    <property type="entry name" value="ADENOSYLCOBINAMIDE AMIDOHYDROLASE"/>
    <property type="match status" value="1"/>
</dbReference>
<sequence length="247" mass="25163">MSAPPATGAGRRGAQASDAPPPEVQPPAAGALRLDRPWLDWDLGGAHRVLSFAPHRPGFVTATRLIWREVRNADLPPGRDVDAWLRGALQARGALDAVVMLTARDIACHDLLRVEVEGIAVTCLATVGLTNAESIGRRRVFATDAFGTINIGVRIEADLTAPAQIEALSIAAEARTAAVMAAGLHLETGLATGTGTDCIAVAAQPGAAASGGLAHAGLHTALGEALGAAVHGAVARGVAAWQVENAS</sequence>
<reference evidence="3" key="1">
    <citation type="submission" date="2017-01" db="EMBL/GenBank/DDBJ databases">
        <authorList>
            <person name="Varghese N."/>
            <person name="Submissions S."/>
        </authorList>
    </citation>
    <scope>NUCLEOTIDE SEQUENCE [LARGE SCALE GENOMIC DNA]</scope>
    <source>
        <strain evidence="3">DSM 18714</strain>
    </source>
</reference>
<name>A0A1N7L8W6_9RHOB</name>
<accession>A0A1N7L8W6</accession>
<protein>
    <submittedName>
        <fullName evidence="2">Adenosylcobinamide hydrolase</fullName>
    </submittedName>
</protein>